<proteinExistence type="predicted"/>
<gene>
    <name evidence="2" type="ORF">ISU07_19240</name>
</gene>
<accession>A0A930VEX0</accession>
<sequence>MKHRHSAALCLTAGLFVAGVVAPADAVPGGSATERCTGFHAKGEGVDSGLGTTTATLYRGQREWATSVGTFTLGVEVDGVVPFTGEIVLTNDKGTLTAPVEGTLDTATGWFAAASTSLTGTDGYVDTTGRLRFRGVEDLTDHTFTEHVYGKFCVPKVKKDK</sequence>
<feature type="signal peptide" evidence="1">
    <location>
        <begin position="1"/>
        <end position="26"/>
    </location>
</feature>
<evidence type="ECO:0000313" key="3">
    <source>
        <dbReference type="Proteomes" id="UP000640489"/>
    </source>
</evidence>
<feature type="chain" id="PRO_5038460125" description="Htaa domain-containing protein" evidence="1">
    <location>
        <begin position="27"/>
        <end position="161"/>
    </location>
</feature>
<dbReference type="EMBL" id="JADKPN010000014">
    <property type="protein sequence ID" value="MBF4765273.1"/>
    <property type="molecule type" value="Genomic_DNA"/>
</dbReference>
<comment type="caution">
    <text evidence="2">The sequence shown here is derived from an EMBL/GenBank/DDBJ whole genome shotgun (WGS) entry which is preliminary data.</text>
</comment>
<evidence type="ECO:0000313" key="2">
    <source>
        <dbReference type="EMBL" id="MBF4765273.1"/>
    </source>
</evidence>
<dbReference type="Proteomes" id="UP000640489">
    <property type="component" value="Unassembled WGS sequence"/>
</dbReference>
<name>A0A930VEX0_9ACTN</name>
<keyword evidence="1" id="KW-0732">Signal</keyword>
<dbReference type="RefSeq" id="WP_194708460.1">
    <property type="nucleotide sequence ID" value="NZ_JADKPN010000014.1"/>
</dbReference>
<evidence type="ECO:0000256" key="1">
    <source>
        <dbReference type="SAM" id="SignalP"/>
    </source>
</evidence>
<protein>
    <recommendedName>
        <fullName evidence="4">Htaa domain-containing protein</fullName>
    </recommendedName>
</protein>
<dbReference type="AlphaFoldDB" id="A0A930VEX0"/>
<evidence type="ECO:0008006" key="4">
    <source>
        <dbReference type="Google" id="ProtNLM"/>
    </source>
</evidence>
<keyword evidence="3" id="KW-1185">Reference proteome</keyword>
<reference evidence="2" key="1">
    <citation type="submission" date="2020-11" db="EMBL/GenBank/DDBJ databases">
        <title>Nocardioides sp. nov., isolated from Soil of Cynanchum wilfordii Hemsley rhizosphere.</title>
        <authorList>
            <person name="Lee J.-S."/>
            <person name="Suh M.K."/>
            <person name="Kim J.-S."/>
        </authorList>
    </citation>
    <scope>NUCLEOTIDE SEQUENCE</scope>
    <source>
        <strain evidence="2">KCTC 19275</strain>
    </source>
</reference>
<organism evidence="2 3">
    <name type="scientific">Nocardioides islandensis</name>
    <dbReference type="NCBI Taxonomy" id="433663"/>
    <lineage>
        <taxon>Bacteria</taxon>
        <taxon>Bacillati</taxon>
        <taxon>Actinomycetota</taxon>
        <taxon>Actinomycetes</taxon>
        <taxon>Propionibacteriales</taxon>
        <taxon>Nocardioidaceae</taxon>
        <taxon>Nocardioides</taxon>
    </lineage>
</organism>